<name>A0A839IU33_9GAMM</name>
<evidence type="ECO:0000256" key="8">
    <source>
        <dbReference type="ARBA" id="ARBA00023136"/>
    </source>
</evidence>
<feature type="transmembrane region" description="Helical" evidence="11">
    <location>
        <begin position="6"/>
        <end position="22"/>
    </location>
</feature>
<evidence type="ECO:0000256" key="10">
    <source>
        <dbReference type="SAM" id="MobiDB-lite"/>
    </source>
</evidence>
<keyword evidence="3 9" id="KW-1003">Cell membrane</keyword>
<dbReference type="PANTHER" id="PTHR33162">
    <property type="entry name" value="SEC-INDEPENDENT PROTEIN TRANSLOCASE PROTEIN TATA, CHLOROPLASTIC"/>
    <property type="match status" value="1"/>
</dbReference>
<comment type="similarity">
    <text evidence="9">Belongs to the TatB family.</text>
</comment>
<evidence type="ECO:0000256" key="9">
    <source>
        <dbReference type="HAMAP-Rule" id="MF_00237"/>
    </source>
</evidence>
<evidence type="ECO:0000313" key="12">
    <source>
        <dbReference type="EMBL" id="MBB1487989.1"/>
    </source>
</evidence>
<keyword evidence="6 9" id="KW-1133">Transmembrane helix</keyword>
<evidence type="ECO:0000256" key="2">
    <source>
        <dbReference type="ARBA" id="ARBA00022448"/>
    </source>
</evidence>
<keyword evidence="4 9" id="KW-0812">Transmembrane</keyword>
<keyword evidence="13" id="KW-1185">Reference proteome</keyword>
<evidence type="ECO:0000256" key="4">
    <source>
        <dbReference type="ARBA" id="ARBA00022692"/>
    </source>
</evidence>
<evidence type="ECO:0000256" key="1">
    <source>
        <dbReference type="ARBA" id="ARBA00004167"/>
    </source>
</evidence>
<dbReference type="NCBIfam" id="TIGR01410">
    <property type="entry name" value="tatB"/>
    <property type="match status" value="1"/>
</dbReference>
<dbReference type="GO" id="GO:0033281">
    <property type="term" value="C:TAT protein transport complex"/>
    <property type="evidence" value="ECO:0007669"/>
    <property type="project" value="UniProtKB-UniRule"/>
</dbReference>
<feature type="compositionally biased region" description="Polar residues" evidence="10">
    <location>
        <begin position="115"/>
        <end position="127"/>
    </location>
</feature>
<gene>
    <name evidence="9 12" type="primary">tatB</name>
    <name evidence="12" type="ORF">H4O21_15385</name>
</gene>
<feature type="compositionally biased region" description="Polar residues" evidence="10">
    <location>
        <begin position="134"/>
        <end position="143"/>
    </location>
</feature>
<keyword evidence="7 9" id="KW-0811">Translocation</keyword>
<protein>
    <recommendedName>
        <fullName evidence="9">Sec-independent protein translocase protein TatB</fullName>
    </recommendedName>
</protein>
<proteinExistence type="inferred from homology"/>
<dbReference type="EMBL" id="JACJFM010000021">
    <property type="protein sequence ID" value="MBB1487989.1"/>
    <property type="molecule type" value="Genomic_DNA"/>
</dbReference>
<reference evidence="12 13" key="1">
    <citation type="submission" date="2020-08" db="EMBL/GenBank/DDBJ databases">
        <title>Oceanospirillum sp. nov. isolated from marine sediment.</title>
        <authorList>
            <person name="Ji X."/>
        </authorList>
    </citation>
    <scope>NUCLEOTIDE SEQUENCE [LARGE SCALE GENOMIC DNA]</scope>
    <source>
        <strain evidence="12 13">D5</strain>
    </source>
</reference>
<evidence type="ECO:0000313" key="13">
    <source>
        <dbReference type="Proteomes" id="UP000565262"/>
    </source>
</evidence>
<dbReference type="Gene3D" id="1.20.5.3310">
    <property type="match status" value="1"/>
</dbReference>
<dbReference type="PRINTS" id="PR01506">
    <property type="entry name" value="TATBPROTEIN"/>
</dbReference>
<dbReference type="Proteomes" id="UP000565262">
    <property type="component" value="Unassembled WGS sequence"/>
</dbReference>
<dbReference type="Pfam" id="PF02416">
    <property type="entry name" value="TatA_B_E"/>
    <property type="match status" value="1"/>
</dbReference>
<keyword evidence="5 9" id="KW-0653">Protein transport</keyword>
<evidence type="ECO:0000256" key="6">
    <source>
        <dbReference type="ARBA" id="ARBA00022989"/>
    </source>
</evidence>
<sequence>MFDIGFFELIVIGVLALLVLGPERLPKAARTTGVWIGRIKQSFSAIQQEVNQQLHMEEMQRQLDENRQKLEETLRKQEQMMTDSKPPEAPAGDPDSRPSVSSPADQAVASHDVASGQSSSAPVQTSSKMDDSLFGSTPSERKG</sequence>
<dbReference type="HAMAP" id="MF_00237">
    <property type="entry name" value="TatB"/>
    <property type="match status" value="1"/>
</dbReference>
<dbReference type="AlphaFoldDB" id="A0A839IU33"/>
<dbReference type="InterPro" id="IPR003369">
    <property type="entry name" value="TatA/B/E"/>
</dbReference>
<dbReference type="RefSeq" id="WP_182809763.1">
    <property type="nucleotide sequence ID" value="NZ_JACJFM010000021.1"/>
</dbReference>
<feature type="region of interest" description="Disordered" evidence="10">
    <location>
        <begin position="71"/>
        <end position="143"/>
    </location>
</feature>
<organism evidence="12 13">
    <name type="scientific">Oceanospirillum sediminis</name>
    <dbReference type="NCBI Taxonomy" id="2760088"/>
    <lineage>
        <taxon>Bacteria</taxon>
        <taxon>Pseudomonadati</taxon>
        <taxon>Pseudomonadota</taxon>
        <taxon>Gammaproteobacteria</taxon>
        <taxon>Oceanospirillales</taxon>
        <taxon>Oceanospirillaceae</taxon>
        <taxon>Oceanospirillum</taxon>
    </lineage>
</organism>
<evidence type="ECO:0000256" key="11">
    <source>
        <dbReference type="SAM" id="Phobius"/>
    </source>
</evidence>
<comment type="caution">
    <text evidence="12">The sequence shown here is derived from an EMBL/GenBank/DDBJ whole genome shotgun (WGS) entry which is preliminary data.</text>
</comment>
<dbReference type="GO" id="GO:0008320">
    <property type="term" value="F:protein transmembrane transporter activity"/>
    <property type="evidence" value="ECO:0007669"/>
    <property type="project" value="UniProtKB-UniRule"/>
</dbReference>
<evidence type="ECO:0000256" key="7">
    <source>
        <dbReference type="ARBA" id="ARBA00023010"/>
    </source>
</evidence>
<comment type="function">
    <text evidence="9">Part of the twin-arginine translocation (Tat) system that transports large folded proteins containing a characteristic twin-arginine motif in their signal peptide across membranes. Together with TatC, TatB is part of a receptor directly interacting with Tat signal peptides. TatB may form an oligomeric binding site that transiently accommodates folded Tat precursor proteins before their translocation.</text>
</comment>
<dbReference type="InterPro" id="IPR018448">
    <property type="entry name" value="TatB"/>
</dbReference>
<accession>A0A839IU33</accession>
<keyword evidence="8 9" id="KW-0472">Membrane</keyword>
<keyword evidence="2 9" id="KW-0813">Transport</keyword>
<comment type="subunit">
    <text evidence="9">The Tat system comprises two distinct complexes: a TatABC complex, containing multiple copies of TatA, TatB and TatC subunits, and a separate TatA complex, containing only TatA subunits. Substrates initially bind to the TatABC complex, which probably triggers association of the separate TatA complex to form the active translocon.</text>
</comment>
<evidence type="ECO:0000256" key="3">
    <source>
        <dbReference type="ARBA" id="ARBA00022475"/>
    </source>
</evidence>
<dbReference type="PANTHER" id="PTHR33162:SF1">
    <property type="entry name" value="SEC-INDEPENDENT PROTEIN TRANSLOCASE PROTEIN TATA, CHLOROPLASTIC"/>
    <property type="match status" value="1"/>
</dbReference>
<dbReference type="GO" id="GO:0043953">
    <property type="term" value="P:protein transport by the Tat complex"/>
    <property type="evidence" value="ECO:0007669"/>
    <property type="project" value="UniProtKB-UniRule"/>
</dbReference>
<comment type="subcellular location">
    <subcellularLocation>
        <location evidence="9">Cell membrane</location>
        <topology evidence="9">Single-pass membrane protein</topology>
    </subcellularLocation>
    <subcellularLocation>
        <location evidence="1">Membrane</location>
        <topology evidence="1">Single-pass membrane protein</topology>
    </subcellularLocation>
</comment>
<evidence type="ECO:0000256" key="5">
    <source>
        <dbReference type="ARBA" id="ARBA00022927"/>
    </source>
</evidence>